<feature type="compositionally biased region" description="Low complexity" evidence="6">
    <location>
        <begin position="193"/>
        <end position="205"/>
    </location>
</feature>
<feature type="non-terminal residue" evidence="8">
    <location>
        <position position="519"/>
    </location>
</feature>
<dbReference type="CDD" id="cd22042">
    <property type="entry name" value="HMG-box_EGL13-like"/>
    <property type="match status" value="1"/>
</dbReference>
<comment type="caution">
    <text evidence="8">The sequence shown here is derived from an EMBL/GenBank/DDBJ whole genome shotgun (WGS) entry which is preliminary data.</text>
</comment>
<dbReference type="EMBL" id="JASPKZ010000838">
    <property type="protein sequence ID" value="KAJ9599072.1"/>
    <property type="molecule type" value="Genomic_DNA"/>
</dbReference>
<dbReference type="GO" id="GO:0000981">
    <property type="term" value="F:DNA-binding transcription factor activity, RNA polymerase II-specific"/>
    <property type="evidence" value="ECO:0007669"/>
    <property type="project" value="TreeGrafter"/>
</dbReference>
<keyword evidence="2 5" id="KW-0238">DNA-binding</keyword>
<feature type="region of interest" description="Disordered" evidence="6">
    <location>
        <begin position="98"/>
        <end position="206"/>
    </location>
</feature>
<dbReference type="GO" id="GO:0000978">
    <property type="term" value="F:RNA polymerase II cis-regulatory region sequence-specific DNA binding"/>
    <property type="evidence" value="ECO:0007669"/>
    <property type="project" value="TreeGrafter"/>
</dbReference>
<keyword evidence="1" id="KW-0805">Transcription regulation</keyword>
<evidence type="ECO:0000256" key="1">
    <source>
        <dbReference type="ARBA" id="ARBA00023015"/>
    </source>
</evidence>
<dbReference type="SUPFAM" id="SSF47095">
    <property type="entry name" value="HMG-box"/>
    <property type="match status" value="1"/>
</dbReference>
<dbReference type="Gene3D" id="1.10.30.10">
    <property type="entry name" value="High mobility group box domain"/>
    <property type="match status" value="1"/>
</dbReference>
<evidence type="ECO:0000313" key="9">
    <source>
        <dbReference type="Proteomes" id="UP001233999"/>
    </source>
</evidence>
<dbReference type="GO" id="GO:0045165">
    <property type="term" value="P:cell fate commitment"/>
    <property type="evidence" value="ECO:0007669"/>
    <property type="project" value="TreeGrafter"/>
</dbReference>
<feature type="region of interest" description="Disordered" evidence="6">
    <location>
        <begin position="450"/>
        <end position="497"/>
    </location>
</feature>
<feature type="compositionally biased region" description="Low complexity" evidence="6">
    <location>
        <begin position="146"/>
        <end position="181"/>
    </location>
</feature>
<evidence type="ECO:0000256" key="2">
    <source>
        <dbReference type="ARBA" id="ARBA00023125"/>
    </source>
</evidence>
<dbReference type="PANTHER" id="PTHR45789:SF2">
    <property type="entry name" value="FI18025P1"/>
    <property type="match status" value="1"/>
</dbReference>
<feature type="compositionally biased region" description="Low complexity" evidence="6">
    <location>
        <begin position="463"/>
        <end position="494"/>
    </location>
</feature>
<dbReference type="InterPro" id="IPR009071">
    <property type="entry name" value="HMG_box_dom"/>
</dbReference>
<reference evidence="8" key="2">
    <citation type="submission" date="2023-05" db="EMBL/GenBank/DDBJ databases">
        <authorList>
            <person name="Fouks B."/>
        </authorList>
    </citation>
    <scope>NUCLEOTIDE SEQUENCE</scope>
    <source>
        <strain evidence="8">Stay&amp;Tobe</strain>
        <tissue evidence="8">Testes</tissue>
    </source>
</reference>
<keyword evidence="9" id="KW-1185">Reference proteome</keyword>
<dbReference type="SMART" id="SM00398">
    <property type="entry name" value="HMG"/>
    <property type="match status" value="1"/>
</dbReference>
<organism evidence="8 9">
    <name type="scientific">Diploptera punctata</name>
    <name type="common">Pacific beetle cockroach</name>
    <dbReference type="NCBI Taxonomy" id="6984"/>
    <lineage>
        <taxon>Eukaryota</taxon>
        <taxon>Metazoa</taxon>
        <taxon>Ecdysozoa</taxon>
        <taxon>Arthropoda</taxon>
        <taxon>Hexapoda</taxon>
        <taxon>Insecta</taxon>
        <taxon>Pterygota</taxon>
        <taxon>Neoptera</taxon>
        <taxon>Polyneoptera</taxon>
        <taxon>Dictyoptera</taxon>
        <taxon>Blattodea</taxon>
        <taxon>Blaberoidea</taxon>
        <taxon>Blaberidae</taxon>
        <taxon>Diplopterinae</taxon>
        <taxon>Diploptera</taxon>
    </lineage>
</organism>
<dbReference type="Pfam" id="PF00505">
    <property type="entry name" value="HMG_box"/>
    <property type="match status" value="1"/>
</dbReference>
<dbReference type="FunFam" id="1.10.30.10:FF:000003">
    <property type="entry name" value="Putative transcription factor SOX-6"/>
    <property type="match status" value="1"/>
</dbReference>
<name>A0AAD8AJ05_DIPPU</name>
<evidence type="ECO:0000259" key="7">
    <source>
        <dbReference type="PROSITE" id="PS50118"/>
    </source>
</evidence>
<evidence type="ECO:0000313" key="8">
    <source>
        <dbReference type="EMBL" id="KAJ9599072.1"/>
    </source>
</evidence>
<feature type="compositionally biased region" description="Polar residues" evidence="6">
    <location>
        <begin position="99"/>
        <end position="128"/>
    </location>
</feature>
<reference evidence="8" key="1">
    <citation type="journal article" date="2023" name="IScience">
        <title>Live-bearing cockroach genome reveals convergent evolutionary mechanisms linked to viviparity in insects and beyond.</title>
        <authorList>
            <person name="Fouks B."/>
            <person name="Harrison M.C."/>
            <person name="Mikhailova A.A."/>
            <person name="Marchal E."/>
            <person name="English S."/>
            <person name="Carruthers M."/>
            <person name="Jennings E.C."/>
            <person name="Chiamaka E.L."/>
            <person name="Frigard R.A."/>
            <person name="Pippel M."/>
            <person name="Attardo G.M."/>
            <person name="Benoit J.B."/>
            <person name="Bornberg-Bauer E."/>
            <person name="Tobe S.S."/>
        </authorList>
    </citation>
    <scope>NUCLEOTIDE SEQUENCE</scope>
    <source>
        <strain evidence="8">Stay&amp;Tobe</strain>
    </source>
</reference>
<dbReference type="PANTHER" id="PTHR45789">
    <property type="entry name" value="FI18025P1"/>
    <property type="match status" value="1"/>
</dbReference>
<dbReference type="PROSITE" id="PS50118">
    <property type="entry name" value="HMG_BOX_2"/>
    <property type="match status" value="1"/>
</dbReference>
<evidence type="ECO:0000256" key="3">
    <source>
        <dbReference type="ARBA" id="ARBA00023163"/>
    </source>
</evidence>
<feature type="DNA-binding region" description="HMG box" evidence="5">
    <location>
        <begin position="343"/>
        <end position="411"/>
    </location>
</feature>
<dbReference type="Proteomes" id="UP001233999">
    <property type="component" value="Unassembled WGS sequence"/>
</dbReference>
<feature type="domain" description="HMG box" evidence="7">
    <location>
        <begin position="343"/>
        <end position="411"/>
    </location>
</feature>
<dbReference type="InterPro" id="IPR036910">
    <property type="entry name" value="HMG_box_dom_sf"/>
</dbReference>
<dbReference type="InterPro" id="IPR051356">
    <property type="entry name" value="SOX/SOX-like_TF"/>
</dbReference>
<keyword evidence="3" id="KW-0804">Transcription</keyword>
<evidence type="ECO:0000256" key="6">
    <source>
        <dbReference type="SAM" id="MobiDB-lite"/>
    </source>
</evidence>
<protein>
    <recommendedName>
        <fullName evidence="7">HMG box domain-containing protein</fullName>
    </recommendedName>
</protein>
<proteinExistence type="predicted"/>
<gene>
    <name evidence="8" type="ORF">L9F63_010464</name>
</gene>
<evidence type="ECO:0000256" key="4">
    <source>
        <dbReference type="ARBA" id="ARBA00023242"/>
    </source>
</evidence>
<keyword evidence="4 5" id="KW-0539">Nucleus</keyword>
<accession>A0AAD8AJ05</accession>
<sequence>GDSVAQADSKLVSIFNRLPVYASHISSETQKQMEIQRFQEEHLKRQQEYIQQQHHKIQELQSQISSHYGPNKGLNIPNPQSLMFLPFLEQLRGIPPGAGSSSVNLQQLSHNTPPVSKATTTSLTNNLIPPTGWMSAATSSQLPHLSASGSASTENSSPPSHSSPAVAPTSSSSPPTSQTDPDAPLNLSKPKTSPHSLPLGLHGLGEQPVAATTPKLLPPSLVMPRAFLPYAGLPPHLSPLPPSAGKLGLPPSPGMAQGKESLISQDKHHPHFPLHMYAHPGSLLTSPKPHRDEASLNSSKEEADFVTCQMWGPDPGYKLPEENSEKAKIVRQTKREGENKPHIKRPMNAFMVWAKDERRKILKACPDMHNSNISKILGARWKAMSNAEKQPFYEEQSRLSKLHMEKHPDYRYRPRPKRTCIVDGKKMRISEYKSLMRQRRQEMRQLWCREGGPDMSFLPPDMSSPGTSGSGRPSSPSTNGAGPSSSEHSTSGSGPFYYPPDSLSLPLMFSTFPPIHPSR</sequence>
<evidence type="ECO:0000256" key="5">
    <source>
        <dbReference type="PROSITE-ProRule" id="PRU00267"/>
    </source>
</evidence>
<dbReference type="AlphaFoldDB" id="A0AAD8AJ05"/>
<dbReference type="GO" id="GO:0005634">
    <property type="term" value="C:nucleus"/>
    <property type="evidence" value="ECO:0007669"/>
    <property type="project" value="UniProtKB-UniRule"/>
</dbReference>